<feature type="region of interest" description="Disordered" evidence="2">
    <location>
        <begin position="1"/>
        <end position="85"/>
    </location>
</feature>
<dbReference type="Proteomes" id="UP000812013">
    <property type="component" value="Unassembled WGS sequence"/>
</dbReference>
<evidence type="ECO:0000256" key="1">
    <source>
        <dbReference type="ARBA" id="ARBA00023002"/>
    </source>
</evidence>
<dbReference type="InterPro" id="IPR016161">
    <property type="entry name" value="Ald_DH/histidinol_DH"/>
</dbReference>
<sequence length="534" mass="56374">MAVADLLNPGPGRGPGALPGTRPGTQAEPRPEARPAGQGDARPEDRPEARLGPVTGSRPQARSAAGAARRSAAGAGPDDEPLLVDALGPQGRFRARRRTTVTDVSGAPVAEIGLVPSLFVDRTVKALRRATPMGLDERIAAIRHAAELFATAELAGQDPAAYERTVARVGGVPLSVVRATTQNIRARLGRVHDSLAQARPAGVAEDWRSPLTRTGSAVWTRRAETFAVLAAGNHPGTHSLWPEALALGYRVAVRPSRREPFTPYRLITALREAGFGEDRIAFLPTDHAEADTLLRAADRSLVYGGEDVVRKYADNPRVLLQGPGRSKILITADTDWRDHLDTITASVAGHGGTGCVNTTTVLVEGDPAPLAEALAQRLAALPALPPEDEAAVLPVQSADTARAIEAHLLTRAAGTRAWLGGDGIARDLGDGSAVLTPAVHQLERADAPQAGVELPFPCVWVAPWSRADGIAPLRGSLVVGALTTDRHLLDELIAEPSIGNVHAGDHPTYWMGPGLPHDGYLAEFLMRSKTVIRD</sequence>
<evidence type="ECO:0000259" key="3">
    <source>
        <dbReference type="Pfam" id="PF00171"/>
    </source>
</evidence>
<comment type="caution">
    <text evidence="4">The sequence shown here is derived from an EMBL/GenBank/DDBJ whole genome shotgun (WGS) entry which is preliminary data.</text>
</comment>
<organism evidence="4 5">
    <name type="scientific">Streptomyces bambusae</name>
    <dbReference type="NCBI Taxonomy" id="1550616"/>
    <lineage>
        <taxon>Bacteria</taxon>
        <taxon>Bacillati</taxon>
        <taxon>Actinomycetota</taxon>
        <taxon>Actinomycetes</taxon>
        <taxon>Kitasatosporales</taxon>
        <taxon>Streptomycetaceae</taxon>
        <taxon>Streptomyces</taxon>
    </lineage>
</organism>
<name>A0ABS6Z3P8_9ACTN</name>
<dbReference type="Gene3D" id="3.40.605.10">
    <property type="entry name" value="Aldehyde Dehydrogenase, Chain A, domain 1"/>
    <property type="match status" value="1"/>
</dbReference>
<keyword evidence="5" id="KW-1185">Reference proteome</keyword>
<dbReference type="Gene3D" id="3.40.309.10">
    <property type="entry name" value="Aldehyde Dehydrogenase, Chain A, domain 2"/>
    <property type="match status" value="1"/>
</dbReference>
<dbReference type="SUPFAM" id="SSF53720">
    <property type="entry name" value="ALDH-like"/>
    <property type="match status" value="1"/>
</dbReference>
<dbReference type="InterPro" id="IPR016162">
    <property type="entry name" value="Ald_DH_N"/>
</dbReference>
<feature type="domain" description="Aldehyde dehydrogenase" evidence="3">
    <location>
        <begin position="233"/>
        <end position="468"/>
    </location>
</feature>
<evidence type="ECO:0000313" key="5">
    <source>
        <dbReference type="Proteomes" id="UP000812013"/>
    </source>
</evidence>
<dbReference type="EMBL" id="WTFF01000021">
    <property type="protein sequence ID" value="MBW5481401.1"/>
    <property type="molecule type" value="Genomic_DNA"/>
</dbReference>
<accession>A0ABS6Z3P8</accession>
<dbReference type="InterPro" id="IPR016163">
    <property type="entry name" value="Ald_DH_C"/>
</dbReference>
<protein>
    <submittedName>
        <fullName evidence="4">Aldehyde dehydrogenase family protein</fullName>
    </submittedName>
</protein>
<gene>
    <name evidence="4" type="ORF">GPJ59_05760</name>
</gene>
<proteinExistence type="predicted"/>
<dbReference type="Pfam" id="PF00171">
    <property type="entry name" value="Aldedh"/>
    <property type="match status" value="1"/>
</dbReference>
<evidence type="ECO:0000256" key="2">
    <source>
        <dbReference type="SAM" id="MobiDB-lite"/>
    </source>
</evidence>
<dbReference type="InterPro" id="IPR015590">
    <property type="entry name" value="Aldehyde_DH_dom"/>
</dbReference>
<feature type="compositionally biased region" description="Low complexity" evidence="2">
    <location>
        <begin position="61"/>
        <end position="76"/>
    </location>
</feature>
<reference evidence="4 5" key="1">
    <citation type="submission" date="2019-12" db="EMBL/GenBank/DDBJ databases">
        <title>Genome sequence of Streptomyces bambusae.</title>
        <authorList>
            <person name="Bansal K."/>
            <person name="Choksket S."/>
            <person name="Korpole S."/>
            <person name="Patil P.B."/>
        </authorList>
    </citation>
    <scope>NUCLEOTIDE SEQUENCE [LARGE SCALE GENOMIC DNA]</scope>
    <source>
        <strain evidence="4 5">SK60</strain>
    </source>
</reference>
<keyword evidence="1" id="KW-0560">Oxidoreductase</keyword>
<evidence type="ECO:0000313" key="4">
    <source>
        <dbReference type="EMBL" id="MBW5481401.1"/>
    </source>
</evidence>